<dbReference type="PANTHER" id="PTHR43737">
    <property type="entry name" value="BLL7424 PROTEIN"/>
    <property type="match status" value="1"/>
</dbReference>
<proteinExistence type="predicted"/>
<dbReference type="InterPro" id="IPR006311">
    <property type="entry name" value="TAT_signal"/>
</dbReference>
<dbReference type="Gene3D" id="3.40.720.10">
    <property type="entry name" value="Alkaline Phosphatase, subunit A"/>
    <property type="match status" value="1"/>
</dbReference>
<dbReference type="PANTHER" id="PTHR43737:SF1">
    <property type="entry name" value="DUF1501 DOMAIN-CONTAINING PROTEIN"/>
    <property type="match status" value="1"/>
</dbReference>
<dbReference type="PROSITE" id="PS51318">
    <property type="entry name" value="TAT"/>
    <property type="match status" value="1"/>
</dbReference>
<dbReference type="AlphaFoldDB" id="A0A6J4JC42"/>
<sequence>MSEREDIHPDVEEWVRLETRRQFLSKGMNALGWAALSSLGMGEAWAAPAAPPRAAGKPGARNQAVRAVGGALPKLHFAPKAKHVIYLHMVGGPPQMDMFDYKPEMGKFYDKDLPESVRMGQRLTTMTSGQARFPIAPSIYKFAQHGKSGMWVSELLPHTAKMVDDLCFVRSMHTDAINHEPAITYMQTGNQITGRPCIGSWLSYGLGSLNSDLPTFAVLVATPSNTEQIQAISARLWSSGYLPGEHAGVSLRSTGDPILYINNPPGVPKAVRRKTLDGLRALNQMNYQTVGDDETHTRIQQYELAFRMQSSVPDLANVKNEPESTYQLYGEEARKPGTFAYTALMARRMVERGVRFVQIYLNNWDTHSNVAGRLPSQCKDIDQACYGLVQDLKARGLLDDTLVIWGGEFGRTIYSQGGLSKENYGRDHHPRCFTMWMAGGGSRAGTVYGETDEFSYNIVRDPVSVPDFHATVLRLLGIDNERFTFKYQGLDQKLTGVEPAHAIKGLIA</sequence>
<dbReference type="InterPro" id="IPR017850">
    <property type="entry name" value="Alkaline_phosphatase_core_sf"/>
</dbReference>
<dbReference type="EMBL" id="CADCTO010000394">
    <property type="protein sequence ID" value="CAA9272341.1"/>
    <property type="molecule type" value="Genomic_DNA"/>
</dbReference>
<reference evidence="1" key="1">
    <citation type="submission" date="2020-02" db="EMBL/GenBank/DDBJ databases">
        <authorList>
            <person name="Meier V. D."/>
        </authorList>
    </citation>
    <scope>NUCLEOTIDE SEQUENCE</scope>
    <source>
        <strain evidence="1">AVDCRST_MAG63</strain>
    </source>
</reference>
<dbReference type="SUPFAM" id="SSF53649">
    <property type="entry name" value="Alkaline phosphatase-like"/>
    <property type="match status" value="1"/>
</dbReference>
<evidence type="ECO:0008006" key="2">
    <source>
        <dbReference type="Google" id="ProtNLM"/>
    </source>
</evidence>
<dbReference type="InterPro" id="IPR010869">
    <property type="entry name" value="DUF1501"/>
</dbReference>
<dbReference type="Pfam" id="PF07394">
    <property type="entry name" value="DUF1501"/>
    <property type="match status" value="1"/>
</dbReference>
<protein>
    <recommendedName>
        <fullName evidence="2">Sulfatase</fullName>
    </recommendedName>
</protein>
<organism evidence="1">
    <name type="scientific">uncultured Armatimonadetes bacterium</name>
    <dbReference type="NCBI Taxonomy" id="157466"/>
    <lineage>
        <taxon>Bacteria</taxon>
        <taxon>Bacillati</taxon>
        <taxon>Armatimonadota</taxon>
        <taxon>environmental samples</taxon>
    </lineage>
</organism>
<accession>A0A6J4JC42</accession>
<evidence type="ECO:0000313" key="1">
    <source>
        <dbReference type="EMBL" id="CAA9272341.1"/>
    </source>
</evidence>
<gene>
    <name evidence="1" type="ORF">AVDCRST_MAG63-3018</name>
</gene>
<name>A0A6J4JC42_9BACT</name>